<dbReference type="GO" id="GO:0005886">
    <property type="term" value="C:plasma membrane"/>
    <property type="evidence" value="ECO:0007669"/>
    <property type="project" value="TreeGrafter"/>
</dbReference>
<dbReference type="OrthoDB" id="28413at2759"/>
<protein>
    <submittedName>
        <fullName evidence="6">ELMO/CED-12 family-domain-containing protein</fullName>
    </submittedName>
</protein>
<dbReference type="PROSITE" id="PS51335">
    <property type="entry name" value="ELMO"/>
    <property type="match status" value="1"/>
</dbReference>
<dbReference type="Pfam" id="PF16457">
    <property type="entry name" value="PH_12"/>
    <property type="match status" value="1"/>
</dbReference>
<sequence>MSNLAQIPVSPTTAGPVKDDKVLKIATFSLQKYLKESEFADEFLGRGGLQSLCEIIKTTSGNTLAYALNSLTSLMDHDHGWETLDNDFIVSIVAILVNQTLVNICRPATAILIKLACADKTSPNTNIQCYGYDVIHQAMLYQPSFLPTLVQRLQSQDYQLCLNSLSLINALLKHVTDLYRVEFTAMLDSLNVRKTVSRLMNDHPSDELAEHLIEFQSLTIRNAHRRRKTQVSLENERHRGMLEDIWNAAQVHDVQGTTKWKKIGFSTESPQREFHRAGYFALENMYAFTKKDQEAFAKMILEQINRPEDRRCPFAKASVEVTDLLSDYWEISTGYTTTTEFQPLLLSFDAIHHVTIQAFFRLFQEMEATTTDFPKVSALVRSQIKHALRGDGSRSMFEFERAMLGTPYQVIRDRRLKELEWADDLLGREPIKNLRTRLYKQSYDFVKQQRIACLMQGAYFPLPMSQARSMSTGAQGMSAVGGSSLMSPLPTAGSSKRWRFYRLCPNRRILNYGDFAERSMCEIRQEDLQEKIDLTFVTDIHTHSMLANQPKPPKSAYFAPDNTLTTVITNASSISTNNHSSIMGTSPPPSPAPVADPLSFALISGNTVLVQFTCLTSTQYAEWTDGFNLLLDRTIANKDTAEYVHTLTEFGVKIKLLGIGGDRIEVPHGNVDIPSVPPGSGTGFHYNTKVV</sequence>
<keyword evidence="2" id="KW-0581">Phagocytosis</keyword>
<dbReference type="InterPro" id="IPR011993">
    <property type="entry name" value="PH-like_dom_sf"/>
</dbReference>
<dbReference type="InterPro" id="IPR006816">
    <property type="entry name" value="ELMO_dom"/>
</dbReference>
<comment type="caution">
    <text evidence="6">The sequence shown here is derived from an EMBL/GenBank/DDBJ whole genome shotgun (WGS) entry which is preliminary data.</text>
</comment>
<dbReference type="GO" id="GO:0017124">
    <property type="term" value="F:SH3 domain binding"/>
    <property type="evidence" value="ECO:0007669"/>
    <property type="project" value="UniProtKB-KW"/>
</dbReference>
<dbReference type="Pfam" id="PF11841">
    <property type="entry name" value="ELMO_ARM"/>
    <property type="match status" value="1"/>
</dbReference>
<dbReference type="InterPro" id="IPR050868">
    <property type="entry name" value="ELMO_domain-containing"/>
</dbReference>
<evidence type="ECO:0000313" key="6">
    <source>
        <dbReference type="EMBL" id="RUP13799.1"/>
    </source>
</evidence>
<dbReference type="GO" id="GO:0006915">
    <property type="term" value="P:apoptotic process"/>
    <property type="evidence" value="ECO:0007669"/>
    <property type="project" value="UniProtKB-KW"/>
</dbReference>
<dbReference type="EMBL" id="RBNI01015659">
    <property type="protein sequence ID" value="RUP13799.1"/>
    <property type="molecule type" value="Genomic_DNA"/>
</dbReference>
<feature type="domain" description="ELMO" evidence="5">
    <location>
        <begin position="237"/>
        <end position="388"/>
    </location>
</feature>
<dbReference type="Pfam" id="PF04727">
    <property type="entry name" value="ELMO_CED12"/>
    <property type="match status" value="1"/>
</dbReference>
<dbReference type="Gene3D" id="2.30.29.30">
    <property type="entry name" value="Pleckstrin-homology domain (PH domain)/Phosphotyrosine-binding domain (PTB)"/>
    <property type="match status" value="1"/>
</dbReference>
<dbReference type="Proteomes" id="UP000268093">
    <property type="component" value="Unassembled WGS sequence"/>
</dbReference>
<dbReference type="GO" id="GO:0007015">
    <property type="term" value="P:actin filament organization"/>
    <property type="evidence" value="ECO:0007669"/>
    <property type="project" value="TreeGrafter"/>
</dbReference>
<dbReference type="InterPro" id="IPR024574">
    <property type="entry name" value="ELMO_ARM"/>
</dbReference>
<organism evidence="6 7">
    <name type="scientific">Jimgerdemannia flammicorona</name>
    <dbReference type="NCBI Taxonomy" id="994334"/>
    <lineage>
        <taxon>Eukaryota</taxon>
        <taxon>Fungi</taxon>
        <taxon>Fungi incertae sedis</taxon>
        <taxon>Mucoromycota</taxon>
        <taxon>Mucoromycotina</taxon>
        <taxon>Endogonomycetes</taxon>
        <taxon>Endogonales</taxon>
        <taxon>Endogonaceae</taxon>
        <taxon>Jimgerdemannia</taxon>
    </lineage>
</organism>
<dbReference type="InterPro" id="IPR011989">
    <property type="entry name" value="ARM-like"/>
</dbReference>
<dbReference type="PANTHER" id="PTHR12771:SF56">
    <property type="entry name" value="CED-12"/>
    <property type="match status" value="1"/>
</dbReference>
<dbReference type="Gene3D" id="1.25.10.10">
    <property type="entry name" value="Leucine-rich Repeat Variant"/>
    <property type="match status" value="1"/>
</dbReference>
<keyword evidence="3" id="KW-0729">SH3-binding</keyword>
<reference evidence="6 7" key="1">
    <citation type="journal article" date="2018" name="New Phytol.">
        <title>Phylogenomics of Endogonaceae and evolution of mycorrhizas within Mucoromycota.</title>
        <authorList>
            <person name="Chang Y."/>
            <person name="Desiro A."/>
            <person name="Na H."/>
            <person name="Sandor L."/>
            <person name="Lipzen A."/>
            <person name="Clum A."/>
            <person name="Barry K."/>
            <person name="Grigoriev I.V."/>
            <person name="Martin F.M."/>
            <person name="Stajich J.E."/>
            <person name="Smith M.E."/>
            <person name="Bonito G."/>
            <person name="Spatafora J.W."/>
        </authorList>
    </citation>
    <scope>NUCLEOTIDE SEQUENCE [LARGE SCALE GENOMIC DNA]</scope>
    <source>
        <strain evidence="6 7">GMNB39</strain>
    </source>
</reference>
<dbReference type="SUPFAM" id="SSF48371">
    <property type="entry name" value="ARM repeat"/>
    <property type="match status" value="1"/>
</dbReference>
<dbReference type="InterPro" id="IPR001849">
    <property type="entry name" value="PH_domain"/>
</dbReference>
<comment type="function">
    <text evidence="4">Involved in cytoskeletal rearrangements required for phagocytosis of apoptotic cells and cell motility. Acts in association with DOCK1 and CRK. Was initially proposed to be required in complex with DOCK1 to activate Rac Rho small GTPases. May enhance the guanine nucleotide exchange factor (GEF) activity of DOCK1.</text>
</comment>
<evidence type="ECO:0000256" key="1">
    <source>
        <dbReference type="ARBA" id="ARBA00022703"/>
    </source>
</evidence>
<dbReference type="PANTHER" id="PTHR12771">
    <property type="entry name" value="ENGULFMENT AND CELL MOTILITY"/>
    <property type="match status" value="1"/>
</dbReference>
<keyword evidence="1" id="KW-0053">Apoptosis</keyword>
<evidence type="ECO:0000256" key="2">
    <source>
        <dbReference type="ARBA" id="ARBA00022907"/>
    </source>
</evidence>
<evidence type="ECO:0000259" key="5">
    <source>
        <dbReference type="PROSITE" id="PS51335"/>
    </source>
</evidence>
<evidence type="ECO:0000256" key="4">
    <source>
        <dbReference type="ARBA" id="ARBA00024863"/>
    </source>
</evidence>
<dbReference type="GO" id="GO:0048870">
    <property type="term" value="P:cell motility"/>
    <property type="evidence" value="ECO:0007669"/>
    <property type="project" value="TreeGrafter"/>
</dbReference>
<dbReference type="InterPro" id="IPR016024">
    <property type="entry name" value="ARM-type_fold"/>
</dbReference>
<evidence type="ECO:0000313" key="7">
    <source>
        <dbReference type="Proteomes" id="UP000268093"/>
    </source>
</evidence>
<name>A0A433B9D3_9FUNG</name>
<dbReference type="AlphaFoldDB" id="A0A433B9D3"/>
<accession>A0A433B9D3</accession>
<evidence type="ECO:0000256" key="3">
    <source>
        <dbReference type="ARBA" id="ARBA00023036"/>
    </source>
</evidence>
<proteinExistence type="predicted"/>
<keyword evidence="7" id="KW-1185">Reference proteome</keyword>
<gene>
    <name evidence="6" type="ORF">BC936DRAFT_139716</name>
</gene>